<keyword evidence="1" id="KW-0677">Repeat</keyword>
<dbReference type="PROSITE" id="PS50005">
    <property type="entry name" value="TPR"/>
    <property type="match status" value="1"/>
</dbReference>
<evidence type="ECO:0000256" key="1">
    <source>
        <dbReference type="ARBA" id="ARBA00022737"/>
    </source>
</evidence>
<name>A0A0M2UWV4_9BACT</name>
<dbReference type="Pfam" id="PF07719">
    <property type="entry name" value="TPR_2"/>
    <property type="match status" value="1"/>
</dbReference>
<feature type="repeat" description="TPR" evidence="3">
    <location>
        <begin position="92"/>
        <end position="125"/>
    </location>
</feature>
<dbReference type="EMBL" id="LAQJ01000190">
    <property type="protein sequence ID" value="KKO19451.1"/>
    <property type="molecule type" value="Genomic_DNA"/>
</dbReference>
<proteinExistence type="predicted"/>
<dbReference type="PROSITE" id="PS50293">
    <property type="entry name" value="TPR_REGION"/>
    <property type="match status" value="1"/>
</dbReference>
<reference evidence="6 7" key="1">
    <citation type="journal article" date="2013" name="BMC Microbiol.">
        <title>Identification of the type II cytochrome c maturation pathway in anammox bacteria by comparative genomics.</title>
        <authorList>
            <person name="Ferousi C."/>
            <person name="Speth D.R."/>
            <person name="Reimann J."/>
            <person name="Op den Camp H.J."/>
            <person name="Allen J.W."/>
            <person name="Keltjens J.T."/>
            <person name="Jetten M.S."/>
        </authorList>
    </citation>
    <scope>NUCLEOTIDE SEQUENCE [LARGE SCALE GENOMIC DNA]</scope>
    <source>
        <strain evidence="6">RU1</strain>
    </source>
</reference>
<evidence type="ECO:0000256" key="2">
    <source>
        <dbReference type="ARBA" id="ARBA00022803"/>
    </source>
</evidence>
<evidence type="ECO:0000256" key="4">
    <source>
        <dbReference type="SAM" id="Phobius"/>
    </source>
</evidence>
<comment type="caution">
    <text evidence="6">The sequence shown here is derived from an EMBL/GenBank/DDBJ whole genome shotgun (WGS) entry which is preliminary data.</text>
</comment>
<dbReference type="SMART" id="SM00028">
    <property type="entry name" value="TPR"/>
    <property type="match status" value="1"/>
</dbReference>
<dbReference type="SUPFAM" id="SSF48452">
    <property type="entry name" value="TPR-like"/>
    <property type="match status" value="1"/>
</dbReference>
<dbReference type="InterPro" id="IPR013105">
    <property type="entry name" value="TPR_2"/>
</dbReference>
<keyword evidence="4" id="KW-0812">Transmembrane</keyword>
<keyword evidence="7" id="KW-1185">Reference proteome</keyword>
<organism evidence="6 7">
    <name type="scientific">Candidatus Brocadia fulgida</name>
    <dbReference type="NCBI Taxonomy" id="380242"/>
    <lineage>
        <taxon>Bacteria</taxon>
        <taxon>Pseudomonadati</taxon>
        <taxon>Planctomycetota</taxon>
        <taxon>Candidatus Brocadiia</taxon>
        <taxon>Candidatus Brocadiales</taxon>
        <taxon>Candidatus Brocadiaceae</taxon>
        <taxon>Candidatus Brocadia</taxon>
    </lineage>
</organism>
<evidence type="ECO:0000256" key="3">
    <source>
        <dbReference type="PROSITE-ProRule" id="PRU00339"/>
    </source>
</evidence>
<feature type="transmembrane region" description="Helical" evidence="4">
    <location>
        <begin position="196"/>
        <end position="216"/>
    </location>
</feature>
<protein>
    <submittedName>
        <fullName evidence="6">Uncharacterized protein</fullName>
    </submittedName>
</protein>
<feature type="signal peptide" evidence="5">
    <location>
        <begin position="1"/>
        <end position="23"/>
    </location>
</feature>
<keyword evidence="4" id="KW-0472">Membrane</keyword>
<dbReference type="Gene3D" id="2.30.30.40">
    <property type="entry name" value="SH3 Domains"/>
    <property type="match status" value="1"/>
</dbReference>
<dbReference type="Gene3D" id="1.25.40.10">
    <property type="entry name" value="Tetratricopeptide repeat domain"/>
    <property type="match status" value="1"/>
</dbReference>
<dbReference type="InterPro" id="IPR019734">
    <property type="entry name" value="TPR_rpt"/>
</dbReference>
<gene>
    <name evidence="6" type="ORF">BROFUL_01830</name>
</gene>
<feature type="transmembrane region" description="Helical" evidence="4">
    <location>
        <begin position="155"/>
        <end position="184"/>
    </location>
</feature>
<evidence type="ECO:0000313" key="7">
    <source>
        <dbReference type="Proteomes" id="UP000034954"/>
    </source>
</evidence>
<dbReference type="Proteomes" id="UP000034954">
    <property type="component" value="Unassembled WGS sequence"/>
</dbReference>
<accession>A0A0M2UWV4</accession>
<dbReference type="AlphaFoldDB" id="A0A0M2UWV4"/>
<sequence>MKLRFCVLFLVLIPFLNCGIPNAQGEFVQSEIRNPKSKISRDDAVKLFTDANEKYLQAMKLVASNNIPKANQMLQETAELYETALAGGFRNGQIYYNLGNTYYRRGELGKAIANYRRAERLMPGNADLNANLRLVKGATADKELSAEIPVVVRWVFFWLFFLNLNELSFVAISLYVVVMAVLFFSSIRKYACMKKVFIGFASALFVVLVSLGMKIYHEQGVSQGVIIVAKCEVRYGPGEEYEPKFEIHNGAECVIEDEKNDWYRVYVKVGVRQGTGTDTSVGEKTGKDVRRGWLQKKYVDMI</sequence>
<evidence type="ECO:0000256" key="5">
    <source>
        <dbReference type="SAM" id="SignalP"/>
    </source>
</evidence>
<keyword evidence="5" id="KW-0732">Signal</keyword>
<keyword evidence="2 3" id="KW-0802">TPR repeat</keyword>
<evidence type="ECO:0000313" key="6">
    <source>
        <dbReference type="EMBL" id="KKO19451.1"/>
    </source>
</evidence>
<keyword evidence="4" id="KW-1133">Transmembrane helix</keyword>
<dbReference type="InterPro" id="IPR011990">
    <property type="entry name" value="TPR-like_helical_dom_sf"/>
</dbReference>
<feature type="chain" id="PRO_5005644134" evidence="5">
    <location>
        <begin position="24"/>
        <end position="302"/>
    </location>
</feature>